<accession>A0ACC3SPJ7</accession>
<sequence length="530" mass="58574">MLLVAPPRHSVIVHAFDPVTTLVILTLGLGATYLAKDYLLTPTSTPHPAPLEEDPKPAITLQAHDPSDPHYLAMPATGPPGRPSTLTPEQETKLKEFWLACLDVFGVSSSSTNHDQDNGSASGASTPAPSEKGADKEKKKKRFGLLGKKKDKDSSDAVDAAAAGDEDDKYGQTKEFKAALANLTPEELRNAFWSMVKADDPDALLLRFLRARKWDVQNALVMLVSTMHWRAVEMHVDDDIMVTGDVEAAKKAAQGSGAEKKEAEDFLAQLRMGKSYLHGVDKDGRPMCFVRVRLHRQGEQSERSLERYTVYTIETARMLLRENVDTATIVFDMTSFSMANMDYTPVKFMIKCFEANYPESLGSVLVYKSPWIFQGIWKIIKGWLDPVVASKVHFCSNVDELAAFVPRDRIPKDAGGSEDWEFGYTEPGAGEEAKMLTAEGKGAKERIEGLRRGIVDEYEKGTLEWAHGKGGGGDARRSLAARLAENYWQLDPYVRARSLYDRTGVIGAGGRLDFYPKKENARPAANDDVD</sequence>
<evidence type="ECO:0000313" key="1">
    <source>
        <dbReference type="EMBL" id="KAK8221878.1"/>
    </source>
</evidence>
<organism evidence="1 2">
    <name type="scientific">Zalaria obscura</name>
    <dbReference type="NCBI Taxonomy" id="2024903"/>
    <lineage>
        <taxon>Eukaryota</taxon>
        <taxon>Fungi</taxon>
        <taxon>Dikarya</taxon>
        <taxon>Ascomycota</taxon>
        <taxon>Pezizomycotina</taxon>
        <taxon>Dothideomycetes</taxon>
        <taxon>Dothideomycetidae</taxon>
        <taxon>Dothideales</taxon>
        <taxon>Zalariaceae</taxon>
        <taxon>Zalaria</taxon>
    </lineage>
</organism>
<dbReference type="EMBL" id="JAMKPW020000001">
    <property type="protein sequence ID" value="KAK8221878.1"/>
    <property type="molecule type" value="Genomic_DNA"/>
</dbReference>
<protein>
    <submittedName>
        <fullName evidence="1">Phosphatidylinositol transfer protein csr1</fullName>
    </submittedName>
</protein>
<dbReference type="Proteomes" id="UP001320706">
    <property type="component" value="Unassembled WGS sequence"/>
</dbReference>
<evidence type="ECO:0000313" key="2">
    <source>
        <dbReference type="Proteomes" id="UP001320706"/>
    </source>
</evidence>
<proteinExistence type="predicted"/>
<gene>
    <name evidence="1" type="primary">CSR1</name>
    <name evidence="1" type="ORF">M8818_000043</name>
</gene>
<keyword evidence="2" id="KW-1185">Reference proteome</keyword>
<reference evidence="1" key="1">
    <citation type="submission" date="2024-02" db="EMBL/GenBank/DDBJ databases">
        <title>Metagenome Assembled Genome of Zalaria obscura JY119.</title>
        <authorList>
            <person name="Vighnesh L."/>
            <person name="Jagadeeshwari U."/>
            <person name="Venkata Ramana C."/>
            <person name="Sasikala C."/>
        </authorList>
    </citation>
    <scope>NUCLEOTIDE SEQUENCE</scope>
    <source>
        <strain evidence="1">JY119</strain>
    </source>
</reference>
<name>A0ACC3SPJ7_9PEZI</name>
<comment type="caution">
    <text evidence="1">The sequence shown here is derived from an EMBL/GenBank/DDBJ whole genome shotgun (WGS) entry which is preliminary data.</text>
</comment>